<dbReference type="GO" id="GO:0008233">
    <property type="term" value="F:peptidase activity"/>
    <property type="evidence" value="ECO:0007669"/>
    <property type="project" value="UniProtKB-KW"/>
</dbReference>
<feature type="transmembrane region" description="Helical" evidence="7">
    <location>
        <begin position="6"/>
        <end position="26"/>
    </location>
</feature>
<dbReference type="Pfam" id="PF01145">
    <property type="entry name" value="Band_7"/>
    <property type="match status" value="1"/>
</dbReference>
<protein>
    <recommendedName>
        <fullName evidence="6">Protein HflC</fullName>
    </recommendedName>
</protein>
<name>A0AA90P1L5_9GAMM</name>
<evidence type="ECO:0000256" key="2">
    <source>
        <dbReference type="ARBA" id="ARBA00007862"/>
    </source>
</evidence>
<dbReference type="AlphaFoldDB" id="A0AA90P1L5"/>
<evidence type="ECO:0000256" key="6">
    <source>
        <dbReference type="PIRNR" id="PIRNR005651"/>
    </source>
</evidence>
<dbReference type="InterPro" id="IPR036013">
    <property type="entry name" value="Band_7/SPFH_dom_sf"/>
</dbReference>
<dbReference type="CDD" id="cd03405">
    <property type="entry name" value="SPFH_HflC"/>
    <property type="match status" value="1"/>
</dbReference>
<accession>A0AA90P1L5</accession>
<dbReference type="PIRSF" id="PIRSF005651">
    <property type="entry name" value="HflC"/>
    <property type="match status" value="1"/>
</dbReference>
<dbReference type="GO" id="GO:0006508">
    <property type="term" value="P:proteolysis"/>
    <property type="evidence" value="ECO:0007669"/>
    <property type="project" value="UniProtKB-KW"/>
</dbReference>
<dbReference type="Proteomes" id="UP001178148">
    <property type="component" value="Unassembled WGS sequence"/>
</dbReference>
<comment type="caution">
    <text evidence="9">The sequence shown here is derived from an EMBL/GenBank/DDBJ whole genome shotgun (WGS) entry which is preliminary data.</text>
</comment>
<dbReference type="PANTHER" id="PTHR42911">
    <property type="entry name" value="MODULATOR OF FTSH PROTEASE HFLC"/>
    <property type="match status" value="1"/>
</dbReference>
<evidence type="ECO:0000256" key="1">
    <source>
        <dbReference type="ARBA" id="ARBA00004167"/>
    </source>
</evidence>
<keyword evidence="3 7" id="KW-0812">Transmembrane</keyword>
<keyword evidence="10" id="KW-1185">Reference proteome</keyword>
<evidence type="ECO:0000313" key="9">
    <source>
        <dbReference type="EMBL" id="MDP0589391.1"/>
    </source>
</evidence>
<keyword evidence="5 7" id="KW-0472">Membrane</keyword>
<evidence type="ECO:0000256" key="5">
    <source>
        <dbReference type="ARBA" id="ARBA00023136"/>
    </source>
</evidence>
<dbReference type="Gene3D" id="3.30.479.30">
    <property type="entry name" value="Band 7 domain"/>
    <property type="match status" value="1"/>
</dbReference>
<comment type="similarity">
    <text evidence="2 6">Belongs to the band 7/mec-2 family. HflC subfamily.</text>
</comment>
<comment type="subcellular location">
    <subcellularLocation>
        <location evidence="1">Membrane</location>
        <topology evidence="1">Single-pass membrane protein</topology>
    </subcellularLocation>
</comment>
<keyword evidence="4 7" id="KW-1133">Transmembrane helix</keyword>
<organism evidence="9 10">
    <name type="scientific">Candidatus Endonucleibacter bathymodioli</name>
    <dbReference type="NCBI Taxonomy" id="539814"/>
    <lineage>
        <taxon>Bacteria</taxon>
        <taxon>Pseudomonadati</taxon>
        <taxon>Pseudomonadota</taxon>
        <taxon>Gammaproteobacteria</taxon>
        <taxon>Oceanospirillales</taxon>
        <taxon>Endozoicomonadaceae</taxon>
        <taxon>Candidatus Endonucleibacter</taxon>
    </lineage>
</organism>
<evidence type="ECO:0000259" key="8">
    <source>
        <dbReference type="SMART" id="SM00244"/>
    </source>
</evidence>
<keyword evidence="9" id="KW-0378">Hydrolase</keyword>
<feature type="domain" description="Band 7" evidence="8">
    <location>
        <begin position="21"/>
        <end position="185"/>
    </location>
</feature>
<evidence type="ECO:0000256" key="4">
    <source>
        <dbReference type="ARBA" id="ARBA00022989"/>
    </source>
</evidence>
<evidence type="ECO:0000256" key="7">
    <source>
        <dbReference type="SAM" id="Phobius"/>
    </source>
</evidence>
<dbReference type="NCBIfam" id="TIGR01932">
    <property type="entry name" value="hflC"/>
    <property type="match status" value="1"/>
</dbReference>
<dbReference type="SMART" id="SM00244">
    <property type="entry name" value="PHB"/>
    <property type="match status" value="1"/>
</dbReference>
<keyword evidence="9" id="KW-0645">Protease</keyword>
<reference evidence="9 10" key="1">
    <citation type="journal article" date="2023" name="bioRxiv">
        <title>An intranuclear bacterial parasite of deep-sea mussels expresses apoptosis inhibitors acquired from its host.</title>
        <authorList>
            <person name="Gonzalez Porras M.A."/>
            <person name="Assie A."/>
            <person name="Tietjen M."/>
            <person name="Violette M."/>
            <person name="Kleiner M."/>
            <person name="Gruber-Vodicka H."/>
            <person name="Dubilier N."/>
            <person name="Leisch N."/>
        </authorList>
    </citation>
    <scope>NUCLEOTIDE SEQUENCE [LARGE SCALE GENOMIC DNA]</scope>
    <source>
        <strain evidence="9">IAP13</strain>
    </source>
</reference>
<dbReference type="SUPFAM" id="SSF117892">
    <property type="entry name" value="Band 7/SPFH domain"/>
    <property type="match status" value="1"/>
</dbReference>
<dbReference type="GO" id="GO:0016020">
    <property type="term" value="C:membrane"/>
    <property type="evidence" value="ECO:0007669"/>
    <property type="project" value="UniProtKB-SubCell"/>
</dbReference>
<sequence>MNQKTFSGLVAITGIALIAYSALFVISAREKAVQLRFGQITREDIAPGLHWKVPFIDQIKVFDGRLQTFDVPSERYLTLEKKAVIVDSFIKWKISDVYAFYKSTAGDLMRANALLAQRAESRMRNKFGGLTLTEVVSGQRDQLMDDITQSLDGVAQTELGVSIVDVRVKRIDLPPQVSDSVYDRMSSEREKEAQEYRAKGKEAAEVIMAGADREKRVLLANSYKKAEIIRGEGDAKAAEIYAKAYLQDSEFYAFSRSLQAYKAAFNDSSDMLLLAPDGDFFKYFNNMKGSNKK</sequence>
<gene>
    <name evidence="9" type="primary">hflC</name>
    <name evidence="9" type="ORF">QS748_09465</name>
</gene>
<dbReference type="PANTHER" id="PTHR42911:SF1">
    <property type="entry name" value="MODULATOR OF FTSH PROTEASE HFLC"/>
    <property type="match status" value="1"/>
</dbReference>
<evidence type="ECO:0000313" key="10">
    <source>
        <dbReference type="Proteomes" id="UP001178148"/>
    </source>
</evidence>
<comment type="function">
    <text evidence="6">HflC and HflK could regulate a protease.</text>
</comment>
<evidence type="ECO:0000256" key="3">
    <source>
        <dbReference type="ARBA" id="ARBA00022692"/>
    </source>
</evidence>
<dbReference type="InterPro" id="IPR001107">
    <property type="entry name" value="Band_7"/>
</dbReference>
<dbReference type="InterPro" id="IPR010200">
    <property type="entry name" value="HflC"/>
</dbReference>
<proteinExistence type="inferred from homology"/>
<dbReference type="EMBL" id="JASXSV010000013">
    <property type="protein sequence ID" value="MDP0589391.1"/>
    <property type="molecule type" value="Genomic_DNA"/>
</dbReference>